<evidence type="ECO:0000313" key="2">
    <source>
        <dbReference type="Proteomes" id="UP000322214"/>
    </source>
</evidence>
<evidence type="ECO:0000313" key="1">
    <source>
        <dbReference type="EMBL" id="QEG23552.1"/>
    </source>
</evidence>
<sequence>MICMCKERYRSLYCRPIEGHCNNRLADGMTDLRGTKGRLGATIGKGRQHCGPFDCLCRCRLLPKATQAANGDGLVNASEPNAESAFS</sequence>
<dbReference type="KEGG" id="mff:MFFC18_34530"/>
<organism evidence="1 2">
    <name type="scientific">Mariniblastus fucicola</name>
    <dbReference type="NCBI Taxonomy" id="980251"/>
    <lineage>
        <taxon>Bacteria</taxon>
        <taxon>Pseudomonadati</taxon>
        <taxon>Planctomycetota</taxon>
        <taxon>Planctomycetia</taxon>
        <taxon>Pirellulales</taxon>
        <taxon>Pirellulaceae</taxon>
        <taxon>Mariniblastus</taxon>
    </lineage>
</organism>
<dbReference type="EMBL" id="CP042912">
    <property type="protein sequence ID" value="QEG23552.1"/>
    <property type="molecule type" value="Genomic_DNA"/>
</dbReference>
<dbReference type="AlphaFoldDB" id="A0A5B9PFF7"/>
<gene>
    <name evidence="1" type="ORF">MFFC18_34530</name>
</gene>
<reference evidence="1 2" key="1">
    <citation type="submission" date="2019-08" db="EMBL/GenBank/DDBJ databases">
        <title>Deep-cultivation of Planctomycetes and their phenomic and genomic characterization uncovers novel biology.</title>
        <authorList>
            <person name="Wiegand S."/>
            <person name="Jogler M."/>
            <person name="Boedeker C."/>
            <person name="Pinto D."/>
            <person name="Vollmers J."/>
            <person name="Rivas-Marin E."/>
            <person name="Kohn T."/>
            <person name="Peeters S.H."/>
            <person name="Heuer A."/>
            <person name="Rast P."/>
            <person name="Oberbeckmann S."/>
            <person name="Bunk B."/>
            <person name="Jeske O."/>
            <person name="Meyerdierks A."/>
            <person name="Storesund J.E."/>
            <person name="Kallscheuer N."/>
            <person name="Luecker S."/>
            <person name="Lage O.M."/>
            <person name="Pohl T."/>
            <person name="Merkel B.J."/>
            <person name="Hornburger P."/>
            <person name="Mueller R.-W."/>
            <person name="Bruemmer F."/>
            <person name="Labrenz M."/>
            <person name="Spormann A.M."/>
            <person name="Op den Camp H."/>
            <person name="Overmann J."/>
            <person name="Amann R."/>
            <person name="Jetten M.S.M."/>
            <person name="Mascher T."/>
            <person name="Medema M.H."/>
            <person name="Devos D.P."/>
            <person name="Kaster A.-K."/>
            <person name="Ovreas L."/>
            <person name="Rohde M."/>
            <person name="Galperin M.Y."/>
            <person name="Jogler C."/>
        </authorList>
    </citation>
    <scope>NUCLEOTIDE SEQUENCE [LARGE SCALE GENOMIC DNA]</scope>
    <source>
        <strain evidence="1 2">FC18</strain>
    </source>
</reference>
<keyword evidence="2" id="KW-1185">Reference proteome</keyword>
<proteinExistence type="predicted"/>
<accession>A0A5B9PFF7</accession>
<name>A0A5B9PFF7_9BACT</name>
<dbReference type="Proteomes" id="UP000322214">
    <property type="component" value="Chromosome"/>
</dbReference>
<protein>
    <submittedName>
        <fullName evidence="1">Uncharacterized protein</fullName>
    </submittedName>
</protein>